<reference evidence="2 3" key="1">
    <citation type="submission" date="2019-05" db="EMBL/GenBank/DDBJ databases">
        <title>Georgenia *** sp. nov., and Georgenia *** sp. nov., isolated from the intestinal contents of plateau pika (Ochotona curzoniae) in the Qinghai-Tibet plateau of China.</title>
        <authorList>
            <person name="Tian Z."/>
        </authorList>
    </citation>
    <scope>NUCLEOTIDE SEQUENCE [LARGE SCALE GENOMIC DNA]</scope>
    <source>
        <strain evidence="2 3">Z294</strain>
    </source>
</reference>
<dbReference type="EMBL" id="CP040899">
    <property type="protein sequence ID" value="QDB78513.1"/>
    <property type="molecule type" value="Genomic_DNA"/>
</dbReference>
<name>A0ABX5VK49_9MICO</name>
<organism evidence="2 3">
    <name type="scientific">Georgenia wutianyii</name>
    <dbReference type="NCBI Taxonomy" id="2585135"/>
    <lineage>
        <taxon>Bacteria</taxon>
        <taxon>Bacillati</taxon>
        <taxon>Actinomycetota</taxon>
        <taxon>Actinomycetes</taxon>
        <taxon>Micrococcales</taxon>
        <taxon>Bogoriellaceae</taxon>
        <taxon>Georgenia</taxon>
    </lineage>
</organism>
<feature type="region of interest" description="Disordered" evidence="1">
    <location>
        <begin position="1"/>
        <end position="25"/>
    </location>
</feature>
<dbReference type="InterPro" id="IPR045596">
    <property type="entry name" value="DUF6459"/>
</dbReference>
<dbReference type="Proteomes" id="UP000313948">
    <property type="component" value="Chromosome"/>
</dbReference>
<feature type="region of interest" description="Disordered" evidence="1">
    <location>
        <begin position="31"/>
        <end position="50"/>
    </location>
</feature>
<evidence type="ECO:0000313" key="3">
    <source>
        <dbReference type="Proteomes" id="UP000313948"/>
    </source>
</evidence>
<protein>
    <submittedName>
        <fullName evidence="2">Energy transducer TonB</fullName>
    </submittedName>
</protein>
<dbReference type="RefSeq" id="WP_139947854.1">
    <property type="nucleotide sequence ID" value="NZ_CP040899.1"/>
</dbReference>
<sequence length="157" mass="17152">MTAPTTLAPRHAPTSRPPDGARPWDRVRFSAETEPGAVEPETEPDLDQLPPVAPWAATLVRAAVEVLTGSRPTAQLTRWLSAELYDQLARRAGLAVRVLGRPDPALCARVRRVRCTQVRPGVHEAAVVVHDGVRIRAAAVRVECHRGRWRATALEIG</sequence>
<evidence type="ECO:0000313" key="2">
    <source>
        <dbReference type="EMBL" id="QDB78513.1"/>
    </source>
</evidence>
<gene>
    <name evidence="2" type="ORF">FE251_03310</name>
</gene>
<evidence type="ECO:0000256" key="1">
    <source>
        <dbReference type="SAM" id="MobiDB-lite"/>
    </source>
</evidence>
<keyword evidence="3" id="KW-1185">Reference proteome</keyword>
<proteinExistence type="predicted"/>
<accession>A0ABX5VK49</accession>
<dbReference type="Pfam" id="PF20060">
    <property type="entry name" value="DUF6459"/>
    <property type="match status" value="1"/>
</dbReference>